<dbReference type="AlphaFoldDB" id="A0A3N4J6I1"/>
<evidence type="ECO:0000313" key="1">
    <source>
        <dbReference type="EMBL" id="RPA92231.1"/>
    </source>
</evidence>
<keyword evidence="2" id="KW-1185">Reference proteome</keyword>
<reference evidence="1 2" key="1">
    <citation type="journal article" date="2018" name="Nat. Ecol. Evol.">
        <title>Pezizomycetes genomes reveal the molecular basis of ectomycorrhizal truffle lifestyle.</title>
        <authorList>
            <person name="Murat C."/>
            <person name="Payen T."/>
            <person name="Noel B."/>
            <person name="Kuo A."/>
            <person name="Morin E."/>
            <person name="Chen J."/>
            <person name="Kohler A."/>
            <person name="Krizsan K."/>
            <person name="Balestrini R."/>
            <person name="Da Silva C."/>
            <person name="Montanini B."/>
            <person name="Hainaut M."/>
            <person name="Levati E."/>
            <person name="Barry K.W."/>
            <person name="Belfiori B."/>
            <person name="Cichocki N."/>
            <person name="Clum A."/>
            <person name="Dockter R.B."/>
            <person name="Fauchery L."/>
            <person name="Guy J."/>
            <person name="Iotti M."/>
            <person name="Le Tacon F."/>
            <person name="Lindquist E.A."/>
            <person name="Lipzen A."/>
            <person name="Malagnac F."/>
            <person name="Mello A."/>
            <person name="Molinier V."/>
            <person name="Miyauchi S."/>
            <person name="Poulain J."/>
            <person name="Riccioni C."/>
            <person name="Rubini A."/>
            <person name="Sitrit Y."/>
            <person name="Splivallo R."/>
            <person name="Traeger S."/>
            <person name="Wang M."/>
            <person name="Zifcakova L."/>
            <person name="Wipf D."/>
            <person name="Zambonelli A."/>
            <person name="Paolocci F."/>
            <person name="Nowrousian M."/>
            <person name="Ottonello S."/>
            <person name="Baldrian P."/>
            <person name="Spatafora J.W."/>
            <person name="Henrissat B."/>
            <person name="Nagy L.G."/>
            <person name="Aury J.M."/>
            <person name="Wincker P."/>
            <person name="Grigoriev I.V."/>
            <person name="Bonfante P."/>
            <person name="Martin F.M."/>
        </authorList>
    </citation>
    <scope>NUCLEOTIDE SEQUENCE [LARGE SCALE GENOMIC DNA]</scope>
    <source>
        <strain evidence="1 2">120613-1</strain>
    </source>
</reference>
<evidence type="ECO:0000313" key="2">
    <source>
        <dbReference type="Proteomes" id="UP000276215"/>
    </source>
</evidence>
<gene>
    <name evidence="1" type="ORF">L873DRAFT_1710915</name>
</gene>
<dbReference type="OrthoDB" id="5363776at2759"/>
<sequence length="346" mass="40202">MRGYSYLDLAPRENDAAPWLTSWKGPHHGGSKYKGSLREAVELLLEEGVGSHNFNISHVFQNDRGARVNISHFQELVEALVNIGLSVGCLTGGNKPISRGLKTVYMEHQSFFKHNATVPEAVKFLSIGKKLRSGQMIQDFMFTVLSSFELAFPKSRSNDIGPGAGYRGQSRDYRGIDRELWEYLKRQHNEYLHRKRERERRLREYIADMGNCSENSIFLSVRPSALTDLLSSAGACVKARPQAWEKQIPGKRDQVVVEVKTIGNGNNSHRVRRDPNREHERHHDRGQFEHVLAQHMNQFIQEERQRRYDDILPWEVHLHGEYRHAERRFRRERYGLESRDELDEDS</sequence>
<accession>A0A3N4J6I1</accession>
<proteinExistence type="predicted"/>
<dbReference type="Proteomes" id="UP000276215">
    <property type="component" value="Unassembled WGS sequence"/>
</dbReference>
<dbReference type="EMBL" id="ML120478">
    <property type="protein sequence ID" value="RPA92231.1"/>
    <property type="molecule type" value="Genomic_DNA"/>
</dbReference>
<organism evidence="1 2">
    <name type="scientific">Choiromyces venosus 120613-1</name>
    <dbReference type="NCBI Taxonomy" id="1336337"/>
    <lineage>
        <taxon>Eukaryota</taxon>
        <taxon>Fungi</taxon>
        <taxon>Dikarya</taxon>
        <taxon>Ascomycota</taxon>
        <taxon>Pezizomycotina</taxon>
        <taxon>Pezizomycetes</taxon>
        <taxon>Pezizales</taxon>
        <taxon>Tuberaceae</taxon>
        <taxon>Choiromyces</taxon>
    </lineage>
</organism>
<name>A0A3N4J6I1_9PEZI</name>
<protein>
    <submittedName>
        <fullName evidence="1">Uncharacterized protein</fullName>
    </submittedName>
</protein>